<keyword evidence="3" id="KW-1185">Reference proteome</keyword>
<dbReference type="VEuPathDB" id="FungiDB:MYCFIDRAFT_212488"/>
<evidence type="ECO:0000256" key="1">
    <source>
        <dbReference type="SAM" id="MobiDB-lite"/>
    </source>
</evidence>
<sequence>MSGALDGMQGREPAARIPICVPDSFTDNVWLNETATRESNNVPTPEPPPPDPFGPVSIDDWAVELPVPEGLYTIMEREYEDDSEAELEDFHR</sequence>
<accession>M3A2Y4</accession>
<dbReference type="Proteomes" id="UP000016932">
    <property type="component" value="Unassembled WGS sequence"/>
</dbReference>
<dbReference type="EMBL" id="KB446563">
    <property type="protein sequence ID" value="EME78896.1"/>
    <property type="molecule type" value="Genomic_DNA"/>
</dbReference>
<dbReference type="KEGG" id="pfj:MYCFIDRAFT_212488"/>
<evidence type="ECO:0000313" key="2">
    <source>
        <dbReference type="EMBL" id="EME78896.1"/>
    </source>
</evidence>
<gene>
    <name evidence="2" type="ORF">MYCFIDRAFT_212488</name>
</gene>
<dbReference type="GeneID" id="19337731"/>
<feature type="region of interest" description="Disordered" evidence="1">
    <location>
        <begin position="34"/>
        <end position="56"/>
    </location>
</feature>
<evidence type="ECO:0000313" key="3">
    <source>
        <dbReference type="Proteomes" id="UP000016932"/>
    </source>
</evidence>
<protein>
    <submittedName>
        <fullName evidence="2">Uncharacterized protein</fullName>
    </submittedName>
</protein>
<organism evidence="2 3">
    <name type="scientific">Pseudocercospora fijiensis (strain CIRAD86)</name>
    <name type="common">Black leaf streak disease fungus</name>
    <name type="synonym">Mycosphaerella fijiensis</name>
    <dbReference type="NCBI Taxonomy" id="383855"/>
    <lineage>
        <taxon>Eukaryota</taxon>
        <taxon>Fungi</taxon>
        <taxon>Dikarya</taxon>
        <taxon>Ascomycota</taxon>
        <taxon>Pezizomycotina</taxon>
        <taxon>Dothideomycetes</taxon>
        <taxon>Dothideomycetidae</taxon>
        <taxon>Mycosphaerellales</taxon>
        <taxon>Mycosphaerellaceae</taxon>
        <taxon>Pseudocercospora</taxon>
    </lineage>
</organism>
<name>M3A2Y4_PSEFD</name>
<dbReference type="HOGENOM" id="CLU_2414239_0_0_1"/>
<reference evidence="2 3" key="1">
    <citation type="journal article" date="2012" name="PLoS Pathog.">
        <title>Diverse lifestyles and strategies of plant pathogenesis encoded in the genomes of eighteen Dothideomycetes fungi.</title>
        <authorList>
            <person name="Ohm R.A."/>
            <person name="Feau N."/>
            <person name="Henrissat B."/>
            <person name="Schoch C.L."/>
            <person name="Horwitz B.A."/>
            <person name="Barry K.W."/>
            <person name="Condon B.J."/>
            <person name="Copeland A.C."/>
            <person name="Dhillon B."/>
            <person name="Glaser F."/>
            <person name="Hesse C.N."/>
            <person name="Kosti I."/>
            <person name="LaButti K."/>
            <person name="Lindquist E.A."/>
            <person name="Lucas S."/>
            <person name="Salamov A.A."/>
            <person name="Bradshaw R.E."/>
            <person name="Ciuffetti L."/>
            <person name="Hamelin R.C."/>
            <person name="Kema G.H.J."/>
            <person name="Lawrence C."/>
            <person name="Scott J.A."/>
            <person name="Spatafora J.W."/>
            <person name="Turgeon B.G."/>
            <person name="de Wit P.J.G.M."/>
            <person name="Zhong S."/>
            <person name="Goodwin S.B."/>
            <person name="Grigoriev I.V."/>
        </authorList>
    </citation>
    <scope>NUCLEOTIDE SEQUENCE [LARGE SCALE GENOMIC DNA]</scope>
    <source>
        <strain evidence="2 3">CIRAD86</strain>
    </source>
</reference>
<dbReference type="RefSeq" id="XP_007931145.1">
    <property type="nucleotide sequence ID" value="XM_007932954.1"/>
</dbReference>
<dbReference type="AlphaFoldDB" id="M3A2Y4"/>
<feature type="compositionally biased region" description="Pro residues" evidence="1">
    <location>
        <begin position="44"/>
        <end position="53"/>
    </location>
</feature>
<proteinExistence type="predicted"/>